<organism evidence="2 3">
    <name type="scientific">Pueribacillus theae</name>
    <dbReference type="NCBI Taxonomy" id="2171751"/>
    <lineage>
        <taxon>Bacteria</taxon>
        <taxon>Bacillati</taxon>
        <taxon>Bacillota</taxon>
        <taxon>Bacilli</taxon>
        <taxon>Bacillales</taxon>
        <taxon>Bacillaceae</taxon>
        <taxon>Pueribacillus</taxon>
    </lineage>
</organism>
<keyword evidence="3" id="KW-1185">Reference proteome</keyword>
<dbReference type="EMBL" id="QCZG01000010">
    <property type="protein sequence ID" value="PWA12331.1"/>
    <property type="molecule type" value="Genomic_DNA"/>
</dbReference>
<evidence type="ECO:0000256" key="1">
    <source>
        <dbReference type="SAM" id="Phobius"/>
    </source>
</evidence>
<feature type="transmembrane region" description="Helical" evidence="1">
    <location>
        <begin position="7"/>
        <end position="27"/>
    </location>
</feature>
<sequence>MRKAHALWITAFFIIYLLTFLPNFGIMNDLKFIGFLPQSLAWVLLLNAINTVIIFVIYFKFFKPFAQNVEEKMMKIEQEGEQT</sequence>
<keyword evidence="1" id="KW-1133">Transmembrane helix</keyword>
<reference evidence="2 3" key="1">
    <citation type="submission" date="2018-04" db="EMBL/GenBank/DDBJ databases">
        <title>Camelliibacillus theae gen. nov., sp. nov., isolated from Pu'er tea.</title>
        <authorList>
            <person name="Niu L."/>
        </authorList>
    </citation>
    <scope>NUCLEOTIDE SEQUENCE [LARGE SCALE GENOMIC DNA]</scope>
    <source>
        <strain evidence="2 3">T8</strain>
    </source>
</reference>
<accession>A0A2U1K485</accession>
<dbReference type="Proteomes" id="UP000245998">
    <property type="component" value="Unassembled WGS sequence"/>
</dbReference>
<evidence type="ECO:0000313" key="3">
    <source>
        <dbReference type="Proteomes" id="UP000245998"/>
    </source>
</evidence>
<protein>
    <recommendedName>
        <fullName evidence="4">DUF485 domain-containing protein</fullName>
    </recommendedName>
</protein>
<gene>
    <name evidence="2" type="ORF">DCC39_06860</name>
</gene>
<evidence type="ECO:0008006" key="4">
    <source>
        <dbReference type="Google" id="ProtNLM"/>
    </source>
</evidence>
<evidence type="ECO:0000313" key="2">
    <source>
        <dbReference type="EMBL" id="PWA12331.1"/>
    </source>
</evidence>
<keyword evidence="1" id="KW-0812">Transmembrane</keyword>
<dbReference type="AlphaFoldDB" id="A0A2U1K485"/>
<keyword evidence="1" id="KW-0472">Membrane</keyword>
<dbReference type="RefSeq" id="WP_116554154.1">
    <property type="nucleotide sequence ID" value="NZ_QCZG01000010.1"/>
</dbReference>
<comment type="caution">
    <text evidence="2">The sequence shown here is derived from an EMBL/GenBank/DDBJ whole genome shotgun (WGS) entry which is preliminary data.</text>
</comment>
<dbReference type="OrthoDB" id="2973564at2"/>
<feature type="transmembrane region" description="Helical" evidence="1">
    <location>
        <begin position="39"/>
        <end position="59"/>
    </location>
</feature>
<name>A0A2U1K485_9BACI</name>
<proteinExistence type="predicted"/>